<feature type="compositionally biased region" description="Pro residues" evidence="2">
    <location>
        <begin position="873"/>
        <end position="886"/>
    </location>
</feature>
<feature type="compositionally biased region" description="Pro residues" evidence="2">
    <location>
        <begin position="400"/>
        <end position="412"/>
    </location>
</feature>
<feature type="region of interest" description="Disordered" evidence="2">
    <location>
        <begin position="1456"/>
        <end position="1478"/>
    </location>
</feature>
<feature type="region of interest" description="Disordered" evidence="2">
    <location>
        <begin position="482"/>
        <end position="592"/>
    </location>
</feature>
<name>A0A8H4QL68_9AGAR</name>
<accession>A0A8H4QL68</accession>
<feature type="compositionally biased region" description="Polar residues" evidence="2">
    <location>
        <begin position="418"/>
        <end position="457"/>
    </location>
</feature>
<feature type="region of interest" description="Disordered" evidence="2">
    <location>
        <begin position="769"/>
        <end position="970"/>
    </location>
</feature>
<feature type="region of interest" description="Disordered" evidence="2">
    <location>
        <begin position="118"/>
        <end position="171"/>
    </location>
</feature>
<protein>
    <submittedName>
        <fullName evidence="3">Uncharacterized protein</fullName>
    </submittedName>
</protein>
<dbReference type="Proteomes" id="UP000521872">
    <property type="component" value="Unassembled WGS sequence"/>
</dbReference>
<dbReference type="PANTHER" id="PTHR24216:SF65">
    <property type="entry name" value="PAXILLIN-LIKE PROTEIN 1"/>
    <property type="match status" value="1"/>
</dbReference>
<feature type="compositionally biased region" description="Low complexity" evidence="2">
    <location>
        <begin position="1362"/>
        <end position="1374"/>
    </location>
</feature>
<feature type="compositionally biased region" description="Polar residues" evidence="2">
    <location>
        <begin position="1391"/>
        <end position="1415"/>
    </location>
</feature>
<feature type="region of interest" description="Disordered" evidence="2">
    <location>
        <begin position="1099"/>
        <end position="1121"/>
    </location>
</feature>
<feature type="compositionally biased region" description="Polar residues" evidence="2">
    <location>
        <begin position="806"/>
        <end position="817"/>
    </location>
</feature>
<feature type="compositionally biased region" description="Polar residues" evidence="2">
    <location>
        <begin position="200"/>
        <end position="243"/>
    </location>
</feature>
<feature type="compositionally biased region" description="Low complexity" evidence="2">
    <location>
        <begin position="776"/>
        <end position="805"/>
    </location>
</feature>
<feature type="compositionally biased region" description="Low complexity" evidence="2">
    <location>
        <begin position="569"/>
        <end position="583"/>
    </location>
</feature>
<dbReference type="PANTHER" id="PTHR24216">
    <property type="entry name" value="PAXILLIN-RELATED"/>
    <property type="match status" value="1"/>
</dbReference>
<feature type="compositionally biased region" description="Low complexity" evidence="2">
    <location>
        <begin position="837"/>
        <end position="872"/>
    </location>
</feature>
<organism evidence="3 4">
    <name type="scientific">Agrocybe pediades</name>
    <dbReference type="NCBI Taxonomy" id="84607"/>
    <lineage>
        <taxon>Eukaryota</taxon>
        <taxon>Fungi</taxon>
        <taxon>Dikarya</taxon>
        <taxon>Basidiomycota</taxon>
        <taxon>Agaricomycotina</taxon>
        <taxon>Agaricomycetes</taxon>
        <taxon>Agaricomycetidae</taxon>
        <taxon>Agaricales</taxon>
        <taxon>Agaricineae</taxon>
        <taxon>Strophariaceae</taxon>
        <taxon>Agrocybe</taxon>
    </lineage>
</organism>
<feature type="region of interest" description="Disordered" evidence="2">
    <location>
        <begin position="621"/>
        <end position="668"/>
    </location>
</feature>
<feature type="coiled-coil region" evidence="1">
    <location>
        <begin position="1178"/>
        <end position="1302"/>
    </location>
</feature>
<feature type="compositionally biased region" description="Polar residues" evidence="2">
    <location>
        <begin position="542"/>
        <end position="551"/>
    </location>
</feature>
<feature type="compositionally biased region" description="Polar residues" evidence="2">
    <location>
        <begin position="352"/>
        <end position="378"/>
    </location>
</feature>
<feature type="compositionally biased region" description="Polar residues" evidence="2">
    <location>
        <begin position="129"/>
        <end position="138"/>
    </location>
</feature>
<evidence type="ECO:0000313" key="4">
    <source>
        <dbReference type="Proteomes" id="UP000521872"/>
    </source>
</evidence>
<feature type="compositionally biased region" description="Low complexity" evidence="2">
    <location>
        <begin position="488"/>
        <end position="502"/>
    </location>
</feature>
<feature type="compositionally biased region" description="Polar residues" evidence="2">
    <location>
        <begin position="907"/>
        <end position="935"/>
    </location>
</feature>
<feature type="region of interest" description="Disordered" evidence="2">
    <location>
        <begin position="1"/>
        <end position="47"/>
    </location>
</feature>
<feature type="compositionally biased region" description="Low complexity" evidence="2">
    <location>
        <begin position="961"/>
        <end position="970"/>
    </location>
</feature>
<evidence type="ECO:0000256" key="2">
    <source>
        <dbReference type="SAM" id="MobiDB-lite"/>
    </source>
</evidence>
<comment type="caution">
    <text evidence="3">The sequence shown here is derived from an EMBL/GenBank/DDBJ whole genome shotgun (WGS) entry which is preliminary data.</text>
</comment>
<feature type="compositionally biased region" description="Polar residues" evidence="2">
    <location>
        <begin position="656"/>
        <end position="668"/>
    </location>
</feature>
<feature type="region of interest" description="Disordered" evidence="2">
    <location>
        <begin position="1008"/>
        <end position="1028"/>
    </location>
</feature>
<keyword evidence="1" id="KW-0175">Coiled coil</keyword>
<keyword evidence="4" id="KW-1185">Reference proteome</keyword>
<feature type="region of interest" description="Disordered" evidence="2">
    <location>
        <begin position="193"/>
        <end position="251"/>
    </location>
</feature>
<feature type="compositionally biased region" description="Pro residues" evidence="2">
    <location>
        <begin position="943"/>
        <end position="960"/>
    </location>
</feature>
<evidence type="ECO:0000313" key="3">
    <source>
        <dbReference type="EMBL" id="KAF4612871.1"/>
    </source>
</evidence>
<sequence>MPDLRSFITGRKNKAPIKSPFAIGRWGGGEPSTSTAPPPPPVPPLPAYLTSEVIDIGDQSTRYSLDFDGGKPVDEYEKDLVDEEPRFPRPDTTVSPQVQLDIELSPEGLTDWFAANFLTPGDEGPEQVPNASASGSRTEASRAPLDVNVAGGKNGISSKRESMDDDGLSYTTSSEDVLTTLKSMDPSHFGKLPGYDSFNRLEQSSPRKPSPNSITIPGGTPKNQNNEGTPANETPGISRSSRPMSMIDTPASSAISGTTLARALMSNPFILSDDNRASAYRSMAGLTRTDSTTLPRGEHSFGAAFSDDRFSIGPDAPPIPPNADSVYEPPKKPRTPSAEVNKRKQMLKRRSSTGSVHPSSKSLPDTPSAYSTRPNSLVLSPGMEFDLNSLLKSPDSQKPPSLPRSPLPPTPKLPYSAAASQNSFTQESISGSSQEAIQQFPLSPDLNQFSPTPSSEGPLSAKNLEDVLNYYSAPDSPEPLITGANYRPAFSPISEESSSQLSPPTPYRNEKRESQRNAPIGARSPLSSNTRLRGESVPLPQTPSVSRNLTPQAALGSGGSRPQSVTQIPSPASSHGSSFAAAGNDLLAPPPMRSIFNRERAGSAPSPIKVVRDPKDSSAYNITISPQILEGETPTSEEGDNVAQRFPETPSAFSPLLTTDTNGSPGVQQSLHGLEVLPMANGPLSATLPGRNQPSLAQQIFLNRAGTTIGKHSRQTSVSQIKTIGLGAPSGSPSNRHIADIAEEPSSSPIEPVTKPELIVEAPAETVLSSSPVEMNSNAEPSNAASSVVDLSRSPSRSTTTTQTSDANSMYASSTDSLRGVRMKTLPAIPISPLTRSPAVSSSASSIIASSPTPIPESVLPTTTPPAASTTPIIPPPPVIPPPSPTPSQKERVRPPPVRGKLPPALTISNPSTSRSNANTVAVNGTDTATETSPASVAVHDSPIPPIPAPNPDIPAPAPPTNIIHSSSQSSLVYSNDSSYSGRGSDIFRGTSLGSPPPYYTVVAIDQPEPTPSTGFSQAPPVQTPSFSHSMQTAPIVERSVSGEHSGRGPAQLARESSIQRPRMRPPLPTGPRRPSQMMSGGFFMGPRDRAGSISSVASGIPPMVSSRNRPAAEPGYSPKFQTPSPKWRGYTMEAAKWTFTSAQLQAIVSRAIRQSAEASSIRLLRLEILDEEIPEELQRLQSQRTDLKTRYKVLVRRRATLFDGLFACAGGVDEDSAAHVLRLTEDLRDLTTTLDRLTEELHSLDGQIAHLESLTHIHNGSALAMALRKLNASFLKQVGENQALRNQVEALEAERNEAWQQAEHVANEFDRLMDKGDDVSSKRSSRVSAVRKSSVRVSKAGLRTTSQRFSQLSSHSAGLHALGLPPSARSPLLRLDRVPPVPPIPRRQPNDINFDSPLKSSAALSPNDLTPTSETRALVQAQDELYAMLGLSNPERPLRRSFSVGMLSAGLSPSVNGHFPSATLSRPGAERSNSWRRSSLPGGDALAETYNAMAADRNAVLATIDMLSLSD</sequence>
<feature type="region of interest" description="Disordered" evidence="2">
    <location>
        <begin position="1361"/>
        <end position="1415"/>
    </location>
</feature>
<gene>
    <name evidence="3" type="ORF">D9613_011176</name>
</gene>
<reference evidence="3 4" key="1">
    <citation type="submission" date="2019-12" db="EMBL/GenBank/DDBJ databases">
        <authorList>
            <person name="Floudas D."/>
            <person name="Bentzer J."/>
            <person name="Ahren D."/>
            <person name="Johansson T."/>
            <person name="Persson P."/>
            <person name="Tunlid A."/>
        </authorList>
    </citation>
    <scope>NUCLEOTIDE SEQUENCE [LARGE SCALE GENOMIC DNA]</scope>
    <source>
        <strain evidence="3 4">CBS 102.39</strain>
    </source>
</reference>
<feature type="region of interest" description="Disordered" evidence="2">
    <location>
        <begin position="289"/>
        <end position="461"/>
    </location>
</feature>
<evidence type="ECO:0000256" key="1">
    <source>
        <dbReference type="SAM" id="Coils"/>
    </source>
</evidence>
<dbReference type="EMBL" id="JAACJL010000046">
    <property type="protein sequence ID" value="KAF4612871.1"/>
    <property type="molecule type" value="Genomic_DNA"/>
</dbReference>
<feature type="compositionally biased region" description="Polar residues" evidence="2">
    <location>
        <begin position="1012"/>
        <end position="1028"/>
    </location>
</feature>
<proteinExistence type="predicted"/>
<feature type="region of interest" description="Disordered" evidence="2">
    <location>
        <begin position="1040"/>
        <end position="1077"/>
    </location>
</feature>
<feature type="compositionally biased region" description="Pro residues" evidence="2">
    <location>
        <begin position="36"/>
        <end position="46"/>
    </location>
</feature>